<protein>
    <submittedName>
        <fullName evidence="1">Protein EFR3</fullName>
    </submittedName>
</protein>
<sequence>MGFISRKIFPACGSICVCCPALRSRSRQPVKRYKKLLAEIFPKSLDSPPNERKIVKLCEYAAKNPFRIPKIAKYLEERCYKELRCEHIKLINIVIEAYNKLLSMCKDQIAYFAISLLNVAAELLDNPKQDAIQILGCQTLTRFIYSQADSTYTHNIEKFVRKVCQLARENGVEHQRHCVRASSLQCLSAMVWFMAEFSCIFADFDEIVSATLDNYEPDTHSEDDDERGESHHNWVDEVVRCEGRGAAVGSDVGSSCTMIRPRPEKKDPSLLTREEVETPKVWAQICIQRMVELAKESTTMRRVVDPMFMYFDSRRHWSPRQGLAMILLSDMSYLMETSGNQQLILAAVIRHLDHKNVVHDPKLKSCVIQVASALARQIRSGAVLAEIGFVSDLCRHLRKSFQATLESVGEQDSNLNITLQNSIEDCLLEIAKGIGDTRPLFDMMAITLEKLPSPGVVARATIGSLMILAHMISLASISSRSQQVFPEALLVQILKAMLHPNVETRVGAHHLFSALLIPSSNNQHHEVAFLRSGYLHEPRKWRSNTASTASTSALLEKLRRDQHVVKMDKNGYNAHDDVRGRDFTEDDWKQSRAHKTSPKFCKLSSIIDKTAGPTKLADAEPYVMKFSEDQIVQLLSSFWIQATLPDNLPANFEAMAHSFILTSISLRLKNPNDSLVAGFFQLSLSLRNISLDPNNGKLPSACQRSILVLSTSMLMFAAKIYNIPDLNDLLKTLIPNDVDPYLSIGDDLQLYVRPQVDVKEYGSFTDNQQAASILFDVRNKIYESDKLILDILVQNLSTIIEVDADDLAKQLSEPFTPDDAFMFGPQLILAMDHNQMISQSKESLSFDEDIATNSFVENDAVSEASVVDLSRFIPKVAPSPSISHIISIGQLMESALEVAGQVAGSTVSTSPLPYSTLAGHCEALGSGTRKKLSNWLVHENHYARATGAFSPAFPADGCLALKKIMSCDEPYQGATMPQNPCTAMKLPPASPFDNFLKAAGC</sequence>
<proteinExistence type="predicted"/>
<name>A0ACC1Y6N9_MELAZ</name>
<comment type="caution">
    <text evidence="1">The sequence shown here is derived from an EMBL/GenBank/DDBJ whole genome shotgun (WGS) entry which is preliminary data.</text>
</comment>
<dbReference type="Proteomes" id="UP001164539">
    <property type="component" value="Chromosome 4"/>
</dbReference>
<evidence type="ECO:0000313" key="2">
    <source>
        <dbReference type="Proteomes" id="UP001164539"/>
    </source>
</evidence>
<dbReference type="EMBL" id="CM051397">
    <property type="protein sequence ID" value="KAJ4719336.1"/>
    <property type="molecule type" value="Genomic_DNA"/>
</dbReference>
<accession>A0ACC1Y6N9</accession>
<evidence type="ECO:0000313" key="1">
    <source>
        <dbReference type="EMBL" id="KAJ4719336.1"/>
    </source>
</evidence>
<organism evidence="1 2">
    <name type="scientific">Melia azedarach</name>
    <name type="common">Chinaberry tree</name>
    <dbReference type="NCBI Taxonomy" id="155640"/>
    <lineage>
        <taxon>Eukaryota</taxon>
        <taxon>Viridiplantae</taxon>
        <taxon>Streptophyta</taxon>
        <taxon>Embryophyta</taxon>
        <taxon>Tracheophyta</taxon>
        <taxon>Spermatophyta</taxon>
        <taxon>Magnoliopsida</taxon>
        <taxon>eudicotyledons</taxon>
        <taxon>Gunneridae</taxon>
        <taxon>Pentapetalae</taxon>
        <taxon>rosids</taxon>
        <taxon>malvids</taxon>
        <taxon>Sapindales</taxon>
        <taxon>Meliaceae</taxon>
        <taxon>Melia</taxon>
    </lineage>
</organism>
<keyword evidence="2" id="KW-1185">Reference proteome</keyword>
<reference evidence="1 2" key="1">
    <citation type="journal article" date="2023" name="Science">
        <title>Complex scaffold remodeling in plant triterpene biosynthesis.</title>
        <authorList>
            <person name="De La Pena R."/>
            <person name="Hodgson H."/>
            <person name="Liu J.C."/>
            <person name="Stephenson M.J."/>
            <person name="Martin A.C."/>
            <person name="Owen C."/>
            <person name="Harkess A."/>
            <person name="Leebens-Mack J."/>
            <person name="Jimenez L.E."/>
            <person name="Osbourn A."/>
            <person name="Sattely E.S."/>
        </authorList>
    </citation>
    <scope>NUCLEOTIDE SEQUENCE [LARGE SCALE GENOMIC DNA]</scope>
    <source>
        <strain evidence="2">cv. JPN11</strain>
        <tissue evidence="1">Leaf</tissue>
    </source>
</reference>
<gene>
    <name evidence="1" type="ORF">OWV82_007331</name>
</gene>